<dbReference type="Gene3D" id="1.10.10.60">
    <property type="entry name" value="Homeodomain-like"/>
    <property type="match status" value="1"/>
</dbReference>
<dbReference type="AlphaFoldDB" id="A0A314XVL1"/>
<keyword evidence="3" id="KW-0805">Transcription regulation</keyword>
<feature type="domain" description="Homeobox" evidence="11">
    <location>
        <begin position="87"/>
        <end position="147"/>
    </location>
</feature>
<dbReference type="InterPro" id="IPR050762">
    <property type="entry name" value="HD-ZIP_Homeobox_LZ_Class_II"/>
</dbReference>
<dbReference type="SMART" id="SM00340">
    <property type="entry name" value="HALZ"/>
    <property type="match status" value="1"/>
</dbReference>
<keyword evidence="5 8" id="KW-0371">Homeobox</keyword>
<dbReference type="CDD" id="cd00086">
    <property type="entry name" value="homeodomain"/>
    <property type="match status" value="1"/>
</dbReference>
<feature type="region of interest" description="Disordered" evidence="10">
    <location>
        <begin position="215"/>
        <end position="241"/>
    </location>
</feature>
<comment type="similarity">
    <text evidence="2">Belongs to the HD-ZIP homeobox family. Class II subfamily.</text>
</comment>
<comment type="subcellular location">
    <subcellularLocation>
        <location evidence="1 8 9">Nucleus</location>
    </subcellularLocation>
</comment>
<evidence type="ECO:0000256" key="7">
    <source>
        <dbReference type="ARBA" id="ARBA00023242"/>
    </source>
</evidence>
<evidence type="ECO:0000256" key="8">
    <source>
        <dbReference type="PROSITE-ProRule" id="PRU00108"/>
    </source>
</evidence>
<evidence type="ECO:0000256" key="1">
    <source>
        <dbReference type="ARBA" id="ARBA00004123"/>
    </source>
</evidence>
<evidence type="ECO:0000256" key="10">
    <source>
        <dbReference type="SAM" id="MobiDB-lite"/>
    </source>
</evidence>
<evidence type="ECO:0000313" key="13">
    <source>
        <dbReference type="Proteomes" id="UP000250321"/>
    </source>
</evidence>
<comment type="caution">
    <text evidence="12">The sequence shown here is derived from an EMBL/GenBank/DDBJ whole genome shotgun (WGS) entry which is preliminary data.</text>
</comment>
<reference evidence="12 13" key="1">
    <citation type="submission" date="2018-02" db="EMBL/GenBank/DDBJ databases">
        <title>Draft genome of wild Prunus yedoensis var. nudiflora.</title>
        <authorList>
            <person name="Baek S."/>
            <person name="Kim J.-H."/>
            <person name="Choi K."/>
            <person name="Kim G.-B."/>
            <person name="Cho A."/>
            <person name="Jang H."/>
            <person name="Shin C.-H."/>
            <person name="Yu H.-J."/>
            <person name="Mun J.-H."/>
        </authorList>
    </citation>
    <scope>NUCLEOTIDE SEQUENCE [LARGE SCALE GENOMIC DNA]</scope>
    <source>
        <strain evidence="13">cv. Jeju island</strain>
        <tissue evidence="12">Leaf</tissue>
    </source>
</reference>
<dbReference type="InterPro" id="IPR017970">
    <property type="entry name" value="Homeobox_CS"/>
</dbReference>
<protein>
    <submittedName>
        <fullName evidence="12">Homeobox-leucine zipper protein HAT22</fullName>
    </submittedName>
</protein>
<evidence type="ECO:0000256" key="6">
    <source>
        <dbReference type="ARBA" id="ARBA00023163"/>
    </source>
</evidence>
<dbReference type="SMART" id="SM00389">
    <property type="entry name" value="HOX"/>
    <property type="match status" value="1"/>
</dbReference>
<evidence type="ECO:0000259" key="11">
    <source>
        <dbReference type="PROSITE" id="PS50071"/>
    </source>
</evidence>
<dbReference type="InterPro" id="IPR001356">
    <property type="entry name" value="HD"/>
</dbReference>
<dbReference type="InterPro" id="IPR009057">
    <property type="entry name" value="Homeodomain-like_sf"/>
</dbReference>
<dbReference type="PROSITE" id="PS00027">
    <property type="entry name" value="HOMEOBOX_1"/>
    <property type="match status" value="1"/>
</dbReference>
<dbReference type="SUPFAM" id="SSF46689">
    <property type="entry name" value="Homeodomain-like"/>
    <property type="match status" value="1"/>
</dbReference>
<keyword evidence="13" id="KW-1185">Reference proteome</keyword>
<gene>
    <name evidence="12" type="ORF">Pyn_19552</name>
</gene>
<dbReference type="GO" id="GO:0043565">
    <property type="term" value="F:sequence-specific DNA binding"/>
    <property type="evidence" value="ECO:0007669"/>
    <property type="project" value="InterPro"/>
</dbReference>
<dbReference type="Pfam" id="PF00046">
    <property type="entry name" value="Homeodomain"/>
    <property type="match status" value="1"/>
</dbReference>
<keyword evidence="7 8" id="KW-0539">Nucleus</keyword>
<evidence type="ECO:0000256" key="2">
    <source>
        <dbReference type="ARBA" id="ARBA00006074"/>
    </source>
</evidence>
<dbReference type="GO" id="GO:0000981">
    <property type="term" value="F:DNA-binding transcription factor activity, RNA polymerase II-specific"/>
    <property type="evidence" value="ECO:0007669"/>
    <property type="project" value="InterPro"/>
</dbReference>
<dbReference type="EMBL" id="PJQY01002059">
    <property type="protein sequence ID" value="PQP96806.1"/>
    <property type="molecule type" value="Genomic_DNA"/>
</dbReference>
<sequence>MGGDEETCNTKLALGLGVGEYASRQEMRKKEDHPLVCLDLSFALCPKQEVASLGDHMENRSSLRAMDEDEESERSIGTNNKSIIMNKNGLRKKLRLTKEQSTLLEESFSRHSTLNPARKLSLAEQLNLKPRQVEVWFQNRRARTKLKQTEVDCDFWKKSCESLGDENRRLKKELQELKSLNKNEASPLYIQIPKATMLSMCPSCERMVEAHHHNQAAAKNTEDLNVVRKSNKLQGGFDGTK</sequence>
<evidence type="ECO:0000256" key="9">
    <source>
        <dbReference type="RuleBase" id="RU000682"/>
    </source>
</evidence>
<dbReference type="Proteomes" id="UP000250321">
    <property type="component" value="Unassembled WGS sequence"/>
</dbReference>
<evidence type="ECO:0000256" key="3">
    <source>
        <dbReference type="ARBA" id="ARBA00023015"/>
    </source>
</evidence>
<organism evidence="12 13">
    <name type="scientific">Prunus yedoensis var. nudiflora</name>
    <dbReference type="NCBI Taxonomy" id="2094558"/>
    <lineage>
        <taxon>Eukaryota</taxon>
        <taxon>Viridiplantae</taxon>
        <taxon>Streptophyta</taxon>
        <taxon>Embryophyta</taxon>
        <taxon>Tracheophyta</taxon>
        <taxon>Spermatophyta</taxon>
        <taxon>Magnoliopsida</taxon>
        <taxon>eudicotyledons</taxon>
        <taxon>Gunneridae</taxon>
        <taxon>Pentapetalae</taxon>
        <taxon>rosids</taxon>
        <taxon>fabids</taxon>
        <taxon>Rosales</taxon>
        <taxon>Rosaceae</taxon>
        <taxon>Amygdaloideae</taxon>
        <taxon>Amygdaleae</taxon>
        <taxon>Prunus</taxon>
    </lineage>
</organism>
<dbReference type="PROSITE" id="PS50071">
    <property type="entry name" value="HOMEOBOX_2"/>
    <property type="match status" value="1"/>
</dbReference>
<evidence type="ECO:0000313" key="12">
    <source>
        <dbReference type="EMBL" id="PQP96806.1"/>
    </source>
</evidence>
<evidence type="ECO:0000256" key="4">
    <source>
        <dbReference type="ARBA" id="ARBA00023125"/>
    </source>
</evidence>
<dbReference type="PANTHER" id="PTHR45714">
    <property type="entry name" value="HOMEOBOX-LEUCINE ZIPPER PROTEIN HAT14"/>
    <property type="match status" value="1"/>
</dbReference>
<evidence type="ECO:0000256" key="5">
    <source>
        <dbReference type="ARBA" id="ARBA00023155"/>
    </source>
</evidence>
<proteinExistence type="inferred from homology"/>
<feature type="DNA-binding region" description="Homeobox" evidence="8">
    <location>
        <begin position="89"/>
        <end position="148"/>
    </location>
</feature>
<dbReference type="OrthoDB" id="6159439at2759"/>
<keyword evidence="6" id="KW-0804">Transcription</keyword>
<accession>A0A314XVL1</accession>
<dbReference type="PANTHER" id="PTHR45714:SF72">
    <property type="entry name" value="HOMEOBOX-LEUCINE ZIPPER PROTEIN HOX26-RELATED"/>
    <property type="match status" value="1"/>
</dbReference>
<name>A0A314XVL1_PRUYE</name>
<dbReference type="Pfam" id="PF02183">
    <property type="entry name" value="HALZ"/>
    <property type="match status" value="1"/>
</dbReference>
<dbReference type="GO" id="GO:0005634">
    <property type="term" value="C:nucleus"/>
    <property type="evidence" value="ECO:0007669"/>
    <property type="project" value="UniProtKB-SubCell"/>
</dbReference>
<keyword evidence="4 8" id="KW-0238">DNA-binding</keyword>
<dbReference type="InterPro" id="IPR003106">
    <property type="entry name" value="Leu_zip_homeo"/>
</dbReference>